<gene>
    <name evidence="1" type="ORF">MEDL_48970</name>
</gene>
<evidence type="ECO:0000313" key="2">
    <source>
        <dbReference type="Proteomes" id="UP000683360"/>
    </source>
</evidence>
<protein>
    <submittedName>
        <fullName evidence="1">Uncharacterized protein</fullName>
    </submittedName>
</protein>
<reference evidence="1" key="1">
    <citation type="submission" date="2021-03" db="EMBL/GenBank/DDBJ databases">
        <authorList>
            <person name="Bekaert M."/>
        </authorList>
    </citation>
    <scope>NUCLEOTIDE SEQUENCE</scope>
</reference>
<sequence length="322" mass="36602">MFEIFLPLLVSSIELRNKRLEELNEILLERQYPKTLIDNGIKREKAINIQELRRPKNTVIDTNQILPYLSSYNPRNTEAYTIIYQNVPTLMKDQRMKRALATQKIIKSKMYRKCHGLKRRKPNIIVVCLTGDGVLDMAICDSKTNLMGACSIFYSNDYQKTRAGIIRSSGGSCTAPETCSACTTGFYSDGPYCRSKMKMLIIHNLWCVGMHHWGSRQLAVGAGYKLCRESNNPKDANAVCVLDGPNKKAYMKREDAQIISKIIDLGLSNNWLLKPKEDAIVKQRRTGPQQRCSIGCKTSSVEIDNATNHLRKHGVFFELKEC</sequence>
<comment type="caution">
    <text evidence="1">The sequence shown here is derived from an EMBL/GenBank/DDBJ whole genome shotgun (WGS) entry which is preliminary data.</text>
</comment>
<dbReference type="Gene3D" id="3.30.70.2330">
    <property type="match status" value="1"/>
</dbReference>
<accession>A0A8S3TRS6</accession>
<dbReference type="Proteomes" id="UP000683360">
    <property type="component" value="Unassembled WGS sequence"/>
</dbReference>
<evidence type="ECO:0000313" key="1">
    <source>
        <dbReference type="EMBL" id="CAG2236412.1"/>
    </source>
</evidence>
<dbReference type="EMBL" id="CAJPWZ010002355">
    <property type="protein sequence ID" value="CAG2236412.1"/>
    <property type="molecule type" value="Genomic_DNA"/>
</dbReference>
<dbReference type="AlphaFoldDB" id="A0A8S3TRS6"/>
<proteinExistence type="predicted"/>
<organism evidence="1 2">
    <name type="scientific">Mytilus edulis</name>
    <name type="common">Blue mussel</name>
    <dbReference type="NCBI Taxonomy" id="6550"/>
    <lineage>
        <taxon>Eukaryota</taxon>
        <taxon>Metazoa</taxon>
        <taxon>Spiralia</taxon>
        <taxon>Lophotrochozoa</taxon>
        <taxon>Mollusca</taxon>
        <taxon>Bivalvia</taxon>
        <taxon>Autobranchia</taxon>
        <taxon>Pteriomorphia</taxon>
        <taxon>Mytilida</taxon>
        <taxon>Mytiloidea</taxon>
        <taxon>Mytilidae</taxon>
        <taxon>Mytilinae</taxon>
        <taxon>Mytilus</taxon>
    </lineage>
</organism>
<keyword evidence="2" id="KW-1185">Reference proteome</keyword>
<name>A0A8S3TRS6_MYTED</name>